<protein>
    <submittedName>
        <fullName evidence="2">Glycosyltransferase family 2 protein</fullName>
    </submittedName>
</protein>
<dbReference type="Pfam" id="PF00535">
    <property type="entry name" value="Glycos_transf_2"/>
    <property type="match status" value="1"/>
</dbReference>
<evidence type="ECO:0000259" key="1">
    <source>
        <dbReference type="Pfam" id="PF00535"/>
    </source>
</evidence>
<dbReference type="SUPFAM" id="SSF53448">
    <property type="entry name" value="Nucleotide-diphospho-sugar transferases"/>
    <property type="match status" value="1"/>
</dbReference>
<accession>A0A395V620</accession>
<dbReference type="Proteomes" id="UP000266172">
    <property type="component" value="Unassembled WGS sequence"/>
</dbReference>
<evidence type="ECO:0000313" key="3">
    <source>
        <dbReference type="Proteomes" id="UP000266172"/>
    </source>
</evidence>
<gene>
    <name evidence="2" type="ORF">DWX93_10715</name>
</gene>
<reference evidence="2 3" key="1">
    <citation type="submission" date="2018-08" db="EMBL/GenBank/DDBJ databases">
        <title>A genome reference for cultivated species of the human gut microbiota.</title>
        <authorList>
            <person name="Zou Y."/>
            <person name="Xue W."/>
            <person name="Luo G."/>
        </authorList>
    </citation>
    <scope>NUCLEOTIDE SEQUENCE [LARGE SCALE GENOMIC DNA]</scope>
    <source>
        <strain evidence="2 3">AF22-12AC</strain>
    </source>
</reference>
<dbReference type="EMBL" id="QRVL01000008">
    <property type="protein sequence ID" value="RGS39688.1"/>
    <property type="molecule type" value="Genomic_DNA"/>
</dbReference>
<evidence type="ECO:0000313" key="2">
    <source>
        <dbReference type="EMBL" id="RGS39688.1"/>
    </source>
</evidence>
<dbReference type="AlphaFoldDB" id="A0A395V620"/>
<dbReference type="InterPro" id="IPR001173">
    <property type="entry name" value="Glyco_trans_2-like"/>
</dbReference>
<proteinExistence type="predicted"/>
<dbReference type="GO" id="GO:0016740">
    <property type="term" value="F:transferase activity"/>
    <property type="evidence" value="ECO:0007669"/>
    <property type="project" value="UniProtKB-KW"/>
</dbReference>
<keyword evidence="2" id="KW-0808">Transferase</keyword>
<dbReference type="Gene3D" id="3.90.550.60">
    <property type="match status" value="1"/>
</dbReference>
<feature type="domain" description="Glycosyltransferase 2-like" evidence="1">
    <location>
        <begin position="159"/>
        <end position="261"/>
    </location>
</feature>
<sequence>MQIQKLELPQGGEQEREQLYIRCLQGAYQTEEQSLKLEEKTLIRFDTYFNACSVEKWLTYTKIQDLFSQVRVKGRGILRIWNEWESPSGGIERKLLAEKQFETEAEELFEISLLDKMSTAEVQGMLYTEIETGEGQRCVLSEGGYTTSTVSERTVHLVIAICTYKRETYVARNLEIIRKKLWENPRSPLYQNIHVIVTDNGRTLEKHADKSWLTICPNKNAGGAAGFARGMAEALKDGSTTHVLLMDDDVEIKPSAIEKTYLLLALLKDEYRERIIGGAMLRSDYTFVQQESGGSYQGGRIQSIHAGMDLRRTENVLLNERNERADYNAWWYCCIPVSVIKKKGFPLPVFLHCDDVEYGLRTGTEPIRMNGICVWHDAFEHKRPSVNEYYDVRNTLIVNGLYVRGYGGRQAFRMVCRRMLVNLFRYRYKDIRLVARAVDDYLRGPGWLMQTDAEELHRELMSTGYRYTEIFPGTIPEKEDVLLTDILAGKHNSNNIDRKKLLSLNGWLLPARRGNPEPIMAGESPHCYYRKKDVWIYDPDTKLGFYSHKEMKQLFEMPGEWFRLWLKLKKEYATAQRAYQNAIAEMTSMEFWNQYLKEKGE</sequence>
<dbReference type="RefSeq" id="WP_118097640.1">
    <property type="nucleotide sequence ID" value="NZ_QRVL01000008.1"/>
</dbReference>
<dbReference type="InterPro" id="IPR029044">
    <property type="entry name" value="Nucleotide-diphossugar_trans"/>
</dbReference>
<name>A0A395V620_9FIRM</name>
<comment type="caution">
    <text evidence="2">The sequence shown here is derived from an EMBL/GenBank/DDBJ whole genome shotgun (WGS) entry which is preliminary data.</text>
</comment>
<organism evidence="2 3">
    <name type="scientific">Roseburia hominis</name>
    <dbReference type="NCBI Taxonomy" id="301301"/>
    <lineage>
        <taxon>Bacteria</taxon>
        <taxon>Bacillati</taxon>
        <taxon>Bacillota</taxon>
        <taxon>Clostridia</taxon>
        <taxon>Lachnospirales</taxon>
        <taxon>Lachnospiraceae</taxon>
        <taxon>Roseburia</taxon>
    </lineage>
</organism>